<evidence type="ECO:0000313" key="3">
    <source>
        <dbReference type="Proteomes" id="UP001291623"/>
    </source>
</evidence>
<dbReference type="PANTHER" id="PTHR48449">
    <property type="entry name" value="DUF1985 DOMAIN-CONTAINING PROTEIN"/>
    <property type="match status" value="1"/>
</dbReference>
<protein>
    <submittedName>
        <fullName evidence="2">Uncharacterized protein</fullName>
    </submittedName>
</protein>
<keyword evidence="3" id="KW-1185">Reference proteome</keyword>
<accession>A0AAE1RWR0</accession>
<feature type="region of interest" description="Disordered" evidence="1">
    <location>
        <begin position="55"/>
        <end position="118"/>
    </location>
</feature>
<evidence type="ECO:0000256" key="1">
    <source>
        <dbReference type="SAM" id="MobiDB-lite"/>
    </source>
</evidence>
<organism evidence="2 3">
    <name type="scientific">Anisodus tanguticus</name>
    <dbReference type="NCBI Taxonomy" id="243964"/>
    <lineage>
        <taxon>Eukaryota</taxon>
        <taxon>Viridiplantae</taxon>
        <taxon>Streptophyta</taxon>
        <taxon>Embryophyta</taxon>
        <taxon>Tracheophyta</taxon>
        <taxon>Spermatophyta</taxon>
        <taxon>Magnoliopsida</taxon>
        <taxon>eudicotyledons</taxon>
        <taxon>Gunneridae</taxon>
        <taxon>Pentapetalae</taxon>
        <taxon>asterids</taxon>
        <taxon>lamiids</taxon>
        <taxon>Solanales</taxon>
        <taxon>Solanaceae</taxon>
        <taxon>Solanoideae</taxon>
        <taxon>Hyoscyameae</taxon>
        <taxon>Anisodus</taxon>
    </lineage>
</organism>
<sequence>MNKEVRKRQKAKILGEILVLSEVNNHLGMIFLNTLWKEGVVPIYYKIKKVRMASKGNATTKSSSKPSDPSTASCTPNTVEKYEEIEESQEQTNSADPSVFPRTSRHTSKAWDNFTRKRPNVSQKEAIWAGSGTLTSSNEFPNYSRKLTGDVIWLITHEKKGWNRSPHAYGKPISYVWKQFGSVSMQLDSAPPLTYNTKQHTHWCSYTNVNAPEEIKARLNDAQLKMFRDSPFVLFLNLPKLKVQPQLLRSLMYAETDHDNMFIIKNTKQHTHWCSYTNLNAPEEIKVHLNDAQFKMFRDSPFVLFLNLPKLKVQPQLL</sequence>
<dbReference type="EMBL" id="JAVYJV010000011">
    <property type="protein sequence ID" value="KAK4359323.1"/>
    <property type="molecule type" value="Genomic_DNA"/>
</dbReference>
<proteinExistence type="predicted"/>
<comment type="caution">
    <text evidence="2">The sequence shown here is derived from an EMBL/GenBank/DDBJ whole genome shotgun (WGS) entry which is preliminary data.</text>
</comment>
<dbReference type="AlphaFoldDB" id="A0AAE1RWR0"/>
<feature type="compositionally biased region" description="Low complexity" evidence="1">
    <location>
        <begin position="58"/>
        <end position="73"/>
    </location>
</feature>
<dbReference type="Proteomes" id="UP001291623">
    <property type="component" value="Unassembled WGS sequence"/>
</dbReference>
<evidence type="ECO:0000313" key="2">
    <source>
        <dbReference type="EMBL" id="KAK4359323.1"/>
    </source>
</evidence>
<gene>
    <name evidence="2" type="ORF">RND71_021552</name>
</gene>
<name>A0AAE1RWR0_9SOLA</name>
<dbReference type="PANTHER" id="PTHR48449:SF1">
    <property type="entry name" value="DUF1985 DOMAIN-CONTAINING PROTEIN"/>
    <property type="match status" value="1"/>
</dbReference>
<reference evidence="2" key="1">
    <citation type="submission" date="2023-12" db="EMBL/GenBank/DDBJ databases">
        <title>Genome assembly of Anisodus tanguticus.</title>
        <authorList>
            <person name="Wang Y.-J."/>
        </authorList>
    </citation>
    <scope>NUCLEOTIDE SEQUENCE</scope>
    <source>
        <strain evidence="2">KB-2021</strain>
        <tissue evidence="2">Leaf</tissue>
    </source>
</reference>